<keyword evidence="5" id="KW-0539">Nucleus</keyword>
<dbReference type="GO" id="GO:0003677">
    <property type="term" value="F:DNA binding"/>
    <property type="evidence" value="ECO:0007669"/>
    <property type="project" value="InterPro"/>
</dbReference>
<evidence type="ECO:0000256" key="4">
    <source>
        <dbReference type="ARBA" id="ARBA00022705"/>
    </source>
</evidence>
<dbReference type="Gene3D" id="3.60.21.60">
    <property type="match status" value="1"/>
</dbReference>
<evidence type="ECO:0000313" key="7">
    <source>
        <dbReference type="EMBL" id="KAK1444891.1"/>
    </source>
</evidence>
<gene>
    <name evidence="7" type="ORF">BgAZ_107970</name>
</gene>
<evidence type="ECO:0000256" key="3">
    <source>
        <dbReference type="ARBA" id="ARBA00018596"/>
    </source>
</evidence>
<keyword evidence="8" id="KW-1185">Reference proteome</keyword>
<dbReference type="InterPro" id="IPR016722">
    <property type="entry name" value="DNA_pol_alpha_bsu"/>
</dbReference>
<dbReference type="GO" id="GO:0005658">
    <property type="term" value="C:alpha DNA polymerase:primase complex"/>
    <property type="evidence" value="ECO:0007669"/>
    <property type="project" value="TreeGrafter"/>
</dbReference>
<organism evidence="7 8">
    <name type="scientific">Babesia gibsoni</name>
    <dbReference type="NCBI Taxonomy" id="33632"/>
    <lineage>
        <taxon>Eukaryota</taxon>
        <taxon>Sar</taxon>
        <taxon>Alveolata</taxon>
        <taxon>Apicomplexa</taxon>
        <taxon>Aconoidasida</taxon>
        <taxon>Piroplasmida</taxon>
        <taxon>Babesiidae</taxon>
        <taxon>Babesia</taxon>
    </lineage>
</organism>
<proteinExistence type="inferred from homology"/>
<evidence type="ECO:0000256" key="1">
    <source>
        <dbReference type="ARBA" id="ARBA00004123"/>
    </source>
</evidence>
<dbReference type="InterPro" id="IPR007185">
    <property type="entry name" value="DNA_pol_a/d/e_bsu"/>
</dbReference>
<comment type="subcellular location">
    <subcellularLocation>
        <location evidence="1">Nucleus</location>
    </subcellularLocation>
</comment>
<reference evidence="7" key="1">
    <citation type="submission" date="2023-08" db="EMBL/GenBank/DDBJ databases">
        <title>Draft sequence of the Babesia gibsoni genome.</title>
        <authorList>
            <person name="Yamagishi J.Y."/>
            <person name="Xuan X.X."/>
        </authorList>
    </citation>
    <scope>NUCLEOTIDE SEQUENCE</scope>
    <source>
        <strain evidence="7">Azabu</strain>
    </source>
</reference>
<sequence>MDSDLLSEEVNVSNASDLIMDSLDNSIEWPLLRDLAERLEEAGGKSKEIMKVNRWLKEQLSDAQFNPDDSVQGVRRAQFAATLLKLIEDKESMRKRNLEEIVLHKAPLVAEGLTQIKKGSDTDNKENMSFDVLFDVPLYKCETASAEVVESCINDKIMRFSNLFKEFCNSKGVPCDIKPLKNYSDVEVTSYGRIGAEGDVLLNELNVTIQGTTLFDYGVKAQITNVHTLQEACLFPGQMAAITGKCFEDEFAVSYVVSKIRCGIPAEPPMTTSHSNQRFNSENIHISVIRSYLLTEDLQPICFNNVFNKIKRDRPHIVFFMGPFVSVRQVSASGEGLGRIGDISFIYKRFFQEVTMLSEIPQLKQTHFVLVPHCYDVLSGYPLPQPRLNCMTSVLGDITYPDNVLFLPNPGYIRINGILFGVTSCDPVSGIARNMVCIPNENRMQRICEQLIHQRSFFPGYPTSSLPAEYAMDHAMIRHLEFAEDTIPEVFLFSNSNEDEPFVEFAGGRAFVGCRGGGVPSAPEVKDCTDIYISPLVRGKEQIQPLEIESRLSLALAIWHG</sequence>
<evidence type="ECO:0000259" key="6">
    <source>
        <dbReference type="Pfam" id="PF04042"/>
    </source>
</evidence>
<comment type="similarity">
    <text evidence="2">Belongs to the DNA polymerase alpha subunit B family.</text>
</comment>
<protein>
    <recommendedName>
        <fullName evidence="3">DNA polymerase alpha subunit B</fullName>
    </recommendedName>
</protein>
<keyword evidence="4" id="KW-0235">DNA replication</keyword>
<dbReference type="EMBL" id="JAVEPI010000001">
    <property type="protein sequence ID" value="KAK1444891.1"/>
    <property type="molecule type" value="Genomic_DNA"/>
</dbReference>
<dbReference type="Pfam" id="PF04042">
    <property type="entry name" value="DNA_pol_E_B"/>
    <property type="match status" value="1"/>
</dbReference>
<feature type="domain" description="DNA polymerase alpha/delta/epsilon subunit B" evidence="6">
    <location>
        <begin position="304"/>
        <end position="495"/>
    </location>
</feature>
<evidence type="ECO:0000313" key="8">
    <source>
        <dbReference type="Proteomes" id="UP001230268"/>
    </source>
</evidence>
<evidence type="ECO:0000256" key="5">
    <source>
        <dbReference type="ARBA" id="ARBA00023242"/>
    </source>
</evidence>
<dbReference type="PANTHER" id="PTHR23061">
    <property type="entry name" value="DNA POLYMERASE 2 ALPHA 70 KDA SUBUNIT"/>
    <property type="match status" value="1"/>
</dbReference>
<dbReference type="PANTHER" id="PTHR23061:SF12">
    <property type="entry name" value="DNA POLYMERASE ALPHA SUBUNIT B"/>
    <property type="match status" value="1"/>
</dbReference>
<evidence type="ECO:0000256" key="2">
    <source>
        <dbReference type="ARBA" id="ARBA00007299"/>
    </source>
</evidence>
<dbReference type="Proteomes" id="UP001230268">
    <property type="component" value="Unassembled WGS sequence"/>
</dbReference>
<dbReference type="GO" id="GO:0006270">
    <property type="term" value="P:DNA replication initiation"/>
    <property type="evidence" value="ECO:0007669"/>
    <property type="project" value="TreeGrafter"/>
</dbReference>
<comment type="caution">
    <text evidence="7">The sequence shown here is derived from an EMBL/GenBank/DDBJ whole genome shotgun (WGS) entry which is preliminary data.</text>
</comment>
<name>A0AAD8PGE0_BABGI</name>
<accession>A0AAD8PGE0</accession>
<dbReference type="AlphaFoldDB" id="A0AAD8PGE0"/>